<keyword evidence="6" id="KW-0735">Signal-anchor</keyword>
<evidence type="ECO:0000256" key="1">
    <source>
        <dbReference type="ARBA" id="ARBA00004606"/>
    </source>
</evidence>
<feature type="transmembrane region" description="Helical" evidence="12">
    <location>
        <begin position="12"/>
        <end position="30"/>
    </location>
</feature>
<keyword evidence="5 12" id="KW-0812">Transmembrane</keyword>
<keyword evidence="3" id="KW-0328">Glycosyltransferase</keyword>
<feature type="binding site" evidence="10">
    <location>
        <position position="247"/>
    </location>
    <ligand>
        <name>an alpha-L-fucosyl-(1-&gt;2)-beta-D-galactosyl derivative</name>
        <dbReference type="ChEBI" id="CHEBI:140327"/>
    </ligand>
</feature>
<dbReference type="Gene3D" id="3.90.550.10">
    <property type="entry name" value="Spore Coat Polysaccharide Biosynthesis Protein SpsA, Chain A"/>
    <property type="match status" value="1"/>
</dbReference>
<dbReference type="GO" id="GO:0016758">
    <property type="term" value="F:hexosyltransferase activity"/>
    <property type="evidence" value="ECO:0007669"/>
    <property type="project" value="InterPro"/>
</dbReference>
<reference evidence="13" key="2">
    <citation type="submission" date="2025-09" db="UniProtKB">
        <authorList>
            <consortium name="Ensembl"/>
        </authorList>
    </citation>
    <scope>IDENTIFICATION</scope>
</reference>
<organism evidence="13 14">
    <name type="scientific">Paramormyrops kingsleyae</name>
    <dbReference type="NCBI Taxonomy" id="1676925"/>
    <lineage>
        <taxon>Eukaryota</taxon>
        <taxon>Metazoa</taxon>
        <taxon>Chordata</taxon>
        <taxon>Craniata</taxon>
        <taxon>Vertebrata</taxon>
        <taxon>Euteleostomi</taxon>
        <taxon>Actinopterygii</taxon>
        <taxon>Neopterygii</taxon>
        <taxon>Teleostei</taxon>
        <taxon>Osteoglossocephala</taxon>
        <taxon>Osteoglossomorpha</taxon>
        <taxon>Osteoglossiformes</taxon>
        <taxon>Mormyridae</taxon>
        <taxon>Paramormyrops</taxon>
    </lineage>
</organism>
<feature type="active site" description="Nucleophile" evidence="9">
    <location>
        <position position="305"/>
    </location>
</feature>
<dbReference type="GeneID" id="111846689"/>
<evidence type="ECO:0000256" key="7">
    <source>
        <dbReference type="ARBA" id="ARBA00022989"/>
    </source>
</evidence>
<feature type="binding site" evidence="10">
    <location>
        <position position="305"/>
    </location>
    <ligand>
        <name>an alpha-L-fucosyl-(1-&gt;2)-beta-D-galactosyl derivative</name>
        <dbReference type="ChEBI" id="CHEBI:140327"/>
    </ligand>
</feature>
<reference evidence="13" key="1">
    <citation type="submission" date="2025-08" db="UniProtKB">
        <authorList>
            <consortium name="Ensembl"/>
        </authorList>
    </citation>
    <scope>IDENTIFICATION</scope>
</reference>
<dbReference type="FunFam" id="3.90.550.10:FF:000022">
    <property type="entry name" value="Histo-blood group ABO system transferase"/>
    <property type="match status" value="1"/>
</dbReference>
<dbReference type="PANTHER" id="PTHR10462:SF49">
    <property type="entry name" value="GLOBOSIDE ALPHA-1,3-N-ACETYLGALACTOSAMINYLTRANSFERASE 1"/>
    <property type="match status" value="1"/>
</dbReference>
<name>A0A3B3SZP0_9TELE</name>
<feature type="binding site" evidence="10">
    <location>
        <begin position="123"/>
        <end position="125"/>
    </location>
    <ligand>
        <name>UDP-N-acetyl-alpha-D-galactosamine</name>
        <dbReference type="ChEBI" id="CHEBI:67138"/>
    </ligand>
</feature>
<protein>
    <submittedName>
        <fullName evidence="13">Globoside alpha-1,3-N-acetylgalactosaminyltransferase 1-like</fullName>
    </submittedName>
</protein>
<evidence type="ECO:0000256" key="2">
    <source>
        <dbReference type="ARBA" id="ARBA00010413"/>
    </source>
</evidence>
<dbReference type="GO" id="GO:0016020">
    <property type="term" value="C:membrane"/>
    <property type="evidence" value="ECO:0007669"/>
    <property type="project" value="UniProtKB-SubCell"/>
</dbReference>
<evidence type="ECO:0000256" key="11">
    <source>
        <dbReference type="PIRSR" id="PIRSR605076-3"/>
    </source>
</evidence>
<evidence type="ECO:0000256" key="6">
    <source>
        <dbReference type="ARBA" id="ARBA00022968"/>
    </source>
</evidence>
<keyword evidence="4" id="KW-0808">Transferase</keyword>
<evidence type="ECO:0000256" key="12">
    <source>
        <dbReference type="SAM" id="Phobius"/>
    </source>
</evidence>
<keyword evidence="11" id="KW-0479">Metal-binding</keyword>
<evidence type="ECO:0000313" key="13">
    <source>
        <dbReference type="Ensembl" id="ENSPKIP00000035561.1"/>
    </source>
</evidence>
<comment type="cofactor">
    <cofactor evidence="11">
        <name>Mn(2+)</name>
        <dbReference type="ChEBI" id="CHEBI:29035"/>
    </cofactor>
    <text evidence="11">Binds 1 Mn(2+) ion per subunit.</text>
</comment>
<dbReference type="Pfam" id="PF03414">
    <property type="entry name" value="Glyco_transf_6"/>
    <property type="match status" value="1"/>
</dbReference>
<comment type="similarity">
    <text evidence="2">Belongs to the glycosyltransferase 6 family.</text>
</comment>
<comment type="subcellular location">
    <subcellularLocation>
        <location evidence="1">Membrane</location>
        <topology evidence="1">Single-pass type II membrane protein</topology>
    </subcellularLocation>
</comment>
<evidence type="ECO:0000256" key="3">
    <source>
        <dbReference type="ARBA" id="ARBA00022676"/>
    </source>
</evidence>
<evidence type="ECO:0000256" key="8">
    <source>
        <dbReference type="ARBA" id="ARBA00023136"/>
    </source>
</evidence>
<evidence type="ECO:0000256" key="9">
    <source>
        <dbReference type="PIRSR" id="PIRSR605076-1"/>
    </source>
</evidence>
<dbReference type="SUPFAM" id="SSF53448">
    <property type="entry name" value="Nucleotide-diphospho-sugar transferases"/>
    <property type="match status" value="1"/>
</dbReference>
<dbReference type="InterPro" id="IPR029044">
    <property type="entry name" value="Nucleotide-diphossugar_trans"/>
</dbReference>
<keyword evidence="11" id="KW-0464">Manganese</keyword>
<dbReference type="InterPro" id="IPR005076">
    <property type="entry name" value="Glyco_trans_6"/>
</dbReference>
<accession>A0A3B3SZP0</accession>
<evidence type="ECO:0000256" key="10">
    <source>
        <dbReference type="PIRSR" id="PIRSR605076-2"/>
    </source>
</evidence>
<dbReference type="KEGG" id="pki:111846689"/>
<evidence type="ECO:0000313" key="14">
    <source>
        <dbReference type="Proteomes" id="UP000261540"/>
    </source>
</evidence>
<dbReference type="AlphaFoldDB" id="A0A3B3SZP0"/>
<dbReference type="GO" id="GO:0005794">
    <property type="term" value="C:Golgi apparatus"/>
    <property type="evidence" value="ECO:0007669"/>
    <property type="project" value="TreeGrafter"/>
</dbReference>
<dbReference type="Ensembl" id="ENSPKIT00000016494.1">
    <property type="protein sequence ID" value="ENSPKIP00000035561.1"/>
    <property type="gene ID" value="ENSPKIG00000014468.1"/>
</dbReference>
<sequence>MWFSSFIRRRSLTIFVGITILGAALLVFFFNDKSWSISLPHVNSDGNIPVCPVQRKVLFRDRNCDLDSPKGLLYKQPGITLGRCDVVAVTPWSAPIVWEETFDPVLVDAIYKPKNLTIATTVFAIGKYIRFLRDFLETAEKHFMVDFKVHYHIFTDQLQDVPAVDLAAGRKIFVHQVPKLKRWQDISASRMQMIQTIIEEQLYREADYIYCQDVDAKFHFRWGAETLDRLVGQIHPWFYDLGRDQFTYERRPESTAYIPPGEGDFYYIGAMFGGRVEEVYKLVKSCHENLEADKANGIEAAWQEESHLNWYLLYNKPSKILSPEYLWDDLRGKANVMKVVRLSHILKNYAEVRENT</sequence>
<dbReference type="Proteomes" id="UP000261540">
    <property type="component" value="Unplaced"/>
</dbReference>
<evidence type="ECO:0000256" key="5">
    <source>
        <dbReference type="ARBA" id="ARBA00022692"/>
    </source>
</evidence>
<dbReference type="GO" id="GO:0031982">
    <property type="term" value="C:vesicle"/>
    <property type="evidence" value="ECO:0007669"/>
    <property type="project" value="TreeGrafter"/>
</dbReference>
<feature type="binding site" evidence="10">
    <location>
        <position position="128"/>
    </location>
    <ligand>
        <name>UDP-N-acetyl-alpha-D-galactosamine</name>
        <dbReference type="ChEBI" id="CHEBI:67138"/>
    </ligand>
</feature>
<feature type="binding site" evidence="10">
    <location>
        <position position="235"/>
    </location>
    <ligand>
        <name>an alpha-L-fucosyl-(1-&gt;2)-beta-D-galactosyl derivative</name>
        <dbReference type="ChEBI" id="CHEBI:140327"/>
    </ligand>
</feature>
<dbReference type="GO" id="GO:0046872">
    <property type="term" value="F:metal ion binding"/>
    <property type="evidence" value="ECO:0007669"/>
    <property type="project" value="UniProtKB-KW"/>
</dbReference>
<dbReference type="STRING" id="1676925.ENSPKIP00000035561"/>
<feature type="binding site" evidence="11">
    <location>
        <position position="215"/>
    </location>
    <ligand>
        <name>Mn(2+)</name>
        <dbReference type="ChEBI" id="CHEBI:29035"/>
    </ligand>
</feature>
<feature type="binding site" evidence="10">
    <location>
        <position position="328"/>
    </location>
    <ligand>
        <name>an alpha-L-fucosyl-(1-&gt;2)-beta-D-galactosyl derivative</name>
        <dbReference type="ChEBI" id="CHEBI:140327"/>
    </ligand>
</feature>
<dbReference type="RefSeq" id="XP_023672895.1">
    <property type="nucleotide sequence ID" value="XM_023817127.2"/>
</dbReference>
<feature type="binding site" evidence="11">
    <location>
        <position position="213"/>
    </location>
    <ligand>
        <name>Mn(2+)</name>
        <dbReference type="ChEBI" id="CHEBI:29035"/>
    </ligand>
</feature>
<proteinExistence type="inferred from homology"/>
<dbReference type="GO" id="GO:0005975">
    <property type="term" value="P:carbohydrate metabolic process"/>
    <property type="evidence" value="ECO:0007669"/>
    <property type="project" value="InterPro"/>
</dbReference>
<dbReference type="OrthoDB" id="10013941at2759"/>
<dbReference type="PANTHER" id="PTHR10462">
    <property type="entry name" value="GLYCOSYLTRANSFERASE-RELATED"/>
    <property type="match status" value="1"/>
</dbReference>
<keyword evidence="7 12" id="KW-1133">Transmembrane helix</keyword>
<dbReference type="GeneTree" id="ENSGT00950000182858"/>
<keyword evidence="8 12" id="KW-0472">Membrane</keyword>
<keyword evidence="14" id="KW-1185">Reference proteome</keyword>
<feature type="binding site" evidence="10">
    <location>
        <begin position="213"/>
        <end position="215"/>
    </location>
    <ligand>
        <name>UDP-N-acetyl-alpha-D-galactosamine</name>
        <dbReference type="ChEBI" id="CHEBI:67138"/>
    </ligand>
</feature>
<evidence type="ECO:0000256" key="4">
    <source>
        <dbReference type="ARBA" id="ARBA00022679"/>
    </source>
</evidence>